<dbReference type="RefSeq" id="WP_226749869.1">
    <property type="nucleotide sequence ID" value="NZ_JAEINI020000001.1"/>
</dbReference>
<dbReference type="InterPro" id="IPR003018">
    <property type="entry name" value="GAF"/>
</dbReference>
<sequence length="564" mass="62688">MGKFKADIKFDVQNLNPVLASWQFSASNQAPDAQQSVLKTLDLNLLNSIFENFQKALGVSIALIDLQGKVVSSSNWQRVCMQFHRQHPASLKNCINSDTTLANEAIKQQNYATYACLNGLIDCAAPVKINNKHVANLYIGQFFIKKPDLNFFKQQAKAHNFDEDSYLKAIAEVPIIPESKIEAMMKLIAFLAEQVAELSHSNYKADRMLQIVEQQVKNRTHELEMQNQILSMISHGSVLSDVLIQLVRQIEAQYPEILCSILLLDDAQYCLRVAAAPSLPQTFNDAIDGLTPGPDVGSCGSAAYSGQAVMAEDLLQHPHWQAYRELVLLNDLRACWSIPIKNAQGKVLGAFGFYQKEPGLPSAEFSSKMSIFSNLAELAISRSLSAEHIHKMAFYDHLTGLANRRLLDDRLQLAFKQSKRSNSFGALLFIDLNHFKPVNDRFGHKVGDLLLIEVANRLTNQVREVDTVARLGGDEFVIVLCDLDCDADKAKTLAQQLAEKISAALAEPHVFTETLAVKHSCTGSIGANLFHGALHNSSDVLRQADMAMYQAKQQAKAICWFESR</sequence>
<evidence type="ECO:0000313" key="3">
    <source>
        <dbReference type="Proteomes" id="UP000633814"/>
    </source>
</evidence>
<dbReference type="PANTHER" id="PTHR46663">
    <property type="entry name" value="DIGUANYLATE CYCLASE DGCT-RELATED"/>
    <property type="match status" value="1"/>
</dbReference>
<dbReference type="SUPFAM" id="SSF55073">
    <property type="entry name" value="Nucleotide cyclase"/>
    <property type="match status" value="1"/>
</dbReference>
<reference evidence="2 3" key="1">
    <citation type="submission" date="2021-10" db="EMBL/GenBank/DDBJ databases">
        <title>Alishewanella koreense sp. nov. isolated from seawater of southwestern coast in South Korea and the proposal for the reclassification of Rheinheimera perlucida and Rheinheimera tuosuensis as Arsukibacterium perlucida and Arsukibacterium tuosuensis.</title>
        <authorList>
            <person name="Kim K.H."/>
            <person name="Ruan W."/>
            <person name="Kim K.R."/>
            <person name="Baek J.H."/>
            <person name="Jeon C.O."/>
        </authorList>
    </citation>
    <scope>NUCLEOTIDE SEQUENCE [LARGE SCALE GENOMIC DNA]</scope>
    <source>
        <strain evidence="2 3">16-MA</strain>
    </source>
</reference>
<dbReference type="Gene3D" id="3.30.450.40">
    <property type="match status" value="1"/>
</dbReference>
<dbReference type="PANTHER" id="PTHR46663:SF3">
    <property type="entry name" value="SLL0267 PROTEIN"/>
    <property type="match status" value="1"/>
</dbReference>
<evidence type="ECO:0000259" key="1">
    <source>
        <dbReference type="PROSITE" id="PS50887"/>
    </source>
</evidence>
<dbReference type="Pfam" id="PF13185">
    <property type="entry name" value="GAF_2"/>
    <property type="match status" value="1"/>
</dbReference>
<comment type="caution">
    <text evidence="2">The sequence shown here is derived from an EMBL/GenBank/DDBJ whole genome shotgun (WGS) entry which is preliminary data.</text>
</comment>
<dbReference type="InterPro" id="IPR029787">
    <property type="entry name" value="Nucleotide_cyclase"/>
</dbReference>
<accession>A0ABS8C0F8</accession>
<dbReference type="CDD" id="cd01949">
    <property type="entry name" value="GGDEF"/>
    <property type="match status" value="1"/>
</dbReference>
<dbReference type="EMBL" id="JAEINI020000001">
    <property type="protein sequence ID" value="MCB5225789.1"/>
    <property type="molecule type" value="Genomic_DNA"/>
</dbReference>
<name>A0ABS8C0F8_9ALTE</name>
<organism evidence="2 3">
    <name type="scientific">Alishewanella maricola</name>
    <dbReference type="NCBI Taxonomy" id="2795740"/>
    <lineage>
        <taxon>Bacteria</taxon>
        <taxon>Pseudomonadati</taxon>
        <taxon>Pseudomonadota</taxon>
        <taxon>Gammaproteobacteria</taxon>
        <taxon>Alteromonadales</taxon>
        <taxon>Alteromonadaceae</taxon>
        <taxon>Alishewanella</taxon>
    </lineage>
</organism>
<dbReference type="Gene3D" id="3.30.70.270">
    <property type="match status" value="1"/>
</dbReference>
<dbReference type="InterPro" id="IPR052163">
    <property type="entry name" value="DGC-Regulatory_Protein"/>
</dbReference>
<protein>
    <submittedName>
        <fullName evidence="2">PocR ligand-binding domain-containing protein</fullName>
    </submittedName>
</protein>
<dbReference type="SMART" id="SM00065">
    <property type="entry name" value="GAF"/>
    <property type="match status" value="1"/>
</dbReference>
<evidence type="ECO:0000313" key="2">
    <source>
        <dbReference type="EMBL" id="MCB5225789.1"/>
    </source>
</evidence>
<dbReference type="Proteomes" id="UP000633814">
    <property type="component" value="Unassembled WGS sequence"/>
</dbReference>
<dbReference type="SMART" id="SM00267">
    <property type="entry name" value="GGDEF"/>
    <property type="match status" value="1"/>
</dbReference>
<feature type="domain" description="GGDEF" evidence="1">
    <location>
        <begin position="423"/>
        <end position="563"/>
    </location>
</feature>
<dbReference type="InterPro" id="IPR029016">
    <property type="entry name" value="GAF-like_dom_sf"/>
</dbReference>
<dbReference type="Pfam" id="PF10114">
    <property type="entry name" value="PocR"/>
    <property type="match status" value="1"/>
</dbReference>
<proteinExistence type="predicted"/>
<keyword evidence="3" id="KW-1185">Reference proteome</keyword>
<dbReference type="InterPro" id="IPR018771">
    <property type="entry name" value="PocR_dom"/>
</dbReference>
<gene>
    <name evidence="2" type="ORF">JAO78_003055</name>
</gene>
<dbReference type="PROSITE" id="PS50887">
    <property type="entry name" value="GGDEF"/>
    <property type="match status" value="1"/>
</dbReference>
<dbReference type="InterPro" id="IPR043128">
    <property type="entry name" value="Rev_trsase/Diguanyl_cyclase"/>
</dbReference>
<dbReference type="Pfam" id="PF00990">
    <property type="entry name" value="GGDEF"/>
    <property type="match status" value="1"/>
</dbReference>
<dbReference type="SUPFAM" id="SSF55781">
    <property type="entry name" value="GAF domain-like"/>
    <property type="match status" value="1"/>
</dbReference>
<dbReference type="NCBIfam" id="TIGR00254">
    <property type="entry name" value="GGDEF"/>
    <property type="match status" value="1"/>
</dbReference>
<dbReference type="InterPro" id="IPR000160">
    <property type="entry name" value="GGDEF_dom"/>
</dbReference>